<organism evidence="9 10">
    <name type="scientific">Didymella rabiei</name>
    <name type="common">Chickpea ascochyta blight fungus</name>
    <name type="synonym">Mycosphaerella rabiei</name>
    <dbReference type="NCBI Taxonomy" id="5454"/>
    <lineage>
        <taxon>Eukaryota</taxon>
        <taxon>Fungi</taxon>
        <taxon>Dikarya</taxon>
        <taxon>Ascomycota</taxon>
        <taxon>Pezizomycotina</taxon>
        <taxon>Dothideomycetes</taxon>
        <taxon>Pleosporomycetidae</taxon>
        <taxon>Pleosporales</taxon>
        <taxon>Pleosporineae</taxon>
        <taxon>Didymellaceae</taxon>
        <taxon>Ascochyta</taxon>
    </lineage>
</organism>
<dbReference type="SUPFAM" id="SSF81338">
    <property type="entry name" value="Aquaporin-like"/>
    <property type="match status" value="1"/>
</dbReference>
<feature type="transmembrane region" description="Helical" evidence="8">
    <location>
        <begin position="130"/>
        <end position="152"/>
    </location>
</feature>
<dbReference type="PANTHER" id="PTHR43008:SF9">
    <property type="entry name" value="OXIDOREDUCTASE"/>
    <property type="match status" value="1"/>
</dbReference>
<sequence length="427" mass="45602">MARLPVHREPKRKQPQLNTLQKHFVAASGEFCGIFMFLYSSSACQIMLHTQCSDSSLRNGGFSATMNIHMPLVYGLNLLVNVWAFYRIRSGLLNPAVTFGMVLAGTIRGLCMFPGDISLTNTTLSPGTSIAQGVFIETLMTDDLVFVVLMLAAEKSKDIFVAPVDIGLPLFVAMMGGGGRGLGLTLAFAVVEAGGHAALIDLLPEPSEPEYSVLTKLAKDSSLTVSYRKCDVTSEADVASILESIEEQGEKCGAPLGGMIACAGIQQRVPALDYESSDFERILRVNVVGAFISVKRTAMILREKGRNGSIVLIASMSGSIANRGLTCTAYNTSKSAVHQMCRSLAQEWGQYGIRINTLSPGYIRTAMTDELLAADPGLEQIWMQGALLGKLGVPDDFKAPAVFLLAQGSGFMTGADLRVDGGHCASA</sequence>
<keyword evidence="7 8" id="KW-0472">Membrane</keyword>
<evidence type="ECO:0000256" key="7">
    <source>
        <dbReference type="ARBA" id="ARBA00023136"/>
    </source>
</evidence>
<evidence type="ECO:0000256" key="8">
    <source>
        <dbReference type="SAM" id="Phobius"/>
    </source>
</evidence>
<dbReference type="PROSITE" id="PS00061">
    <property type="entry name" value="ADH_SHORT"/>
    <property type="match status" value="1"/>
</dbReference>
<proteinExistence type="inferred from homology"/>
<comment type="similarity">
    <text evidence="2">Belongs to the short-chain dehydrogenases/reductases (SDR) family.</text>
</comment>
<evidence type="ECO:0000256" key="3">
    <source>
        <dbReference type="ARBA" id="ARBA00022692"/>
    </source>
</evidence>
<dbReference type="InterPro" id="IPR020904">
    <property type="entry name" value="Sc_DH/Rdtase_CS"/>
</dbReference>
<evidence type="ECO:0000256" key="5">
    <source>
        <dbReference type="ARBA" id="ARBA00022989"/>
    </source>
</evidence>
<keyword evidence="4" id="KW-0521">NADP</keyword>
<keyword evidence="5 8" id="KW-1133">Transmembrane helix</keyword>
<dbReference type="Pfam" id="PF00230">
    <property type="entry name" value="MIP"/>
    <property type="match status" value="1"/>
</dbReference>
<dbReference type="GO" id="GO:0016020">
    <property type="term" value="C:membrane"/>
    <property type="evidence" value="ECO:0007669"/>
    <property type="project" value="UniProtKB-SubCell"/>
</dbReference>
<feature type="transmembrane region" description="Helical" evidence="8">
    <location>
        <begin position="68"/>
        <end position="85"/>
    </location>
</feature>
<dbReference type="EMBL" id="JYNV01000101">
    <property type="protein sequence ID" value="KZM26682.1"/>
    <property type="molecule type" value="Genomic_DNA"/>
</dbReference>
<evidence type="ECO:0000256" key="2">
    <source>
        <dbReference type="ARBA" id="ARBA00006484"/>
    </source>
</evidence>
<dbReference type="PANTHER" id="PTHR43008">
    <property type="entry name" value="BENZIL REDUCTASE"/>
    <property type="match status" value="1"/>
</dbReference>
<dbReference type="PRINTS" id="PR00081">
    <property type="entry name" value="GDHRDH"/>
</dbReference>
<evidence type="ECO:0000313" key="9">
    <source>
        <dbReference type="EMBL" id="KZM26682.1"/>
    </source>
</evidence>
<dbReference type="AlphaFoldDB" id="A0A163JZF5"/>
<gene>
    <name evidence="9" type="ORF">ST47_g2134</name>
</gene>
<comment type="subcellular location">
    <subcellularLocation>
        <location evidence="1">Membrane</location>
        <topology evidence="1">Multi-pass membrane protein</topology>
    </subcellularLocation>
</comment>
<dbReference type="SUPFAM" id="SSF51735">
    <property type="entry name" value="NAD(P)-binding Rossmann-fold domains"/>
    <property type="match status" value="1"/>
</dbReference>
<dbReference type="Gene3D" id="1.20.1080.10">
    <property type="entry name" value="Glycerol uptake facilitator protein"/>
    <property type="match status" value="1"/>
</dbReference>
<dbReference type="InterPro" id="IPR036291">
    <property type="entry name" value="NAD(P)-bd_dom_sf"/>
</dbReference>
<dbReference type="InterPro" id="IPR000425">
    <property type="entry name" value="MIP"/>
</dbReference>
<dbReference type="InterPro" id="IPR023271">
    <property type="entry name" value="Aquaporin-like"/>
</dbReference>
<dbReference type="InterPro" id="IPR002347">
    <property type="entry name" value="SDR_fam"/>
</dbReference>
<evidence type="ECO:0000256" key="4">
    <source>
        <dbReference type="ARBA" id="ARBA00022857"/>
    </source>
</evidence>
<dbReference type="GO" id="GO:0016616">
    <property type="term" value="F:oxidoreductase activity, acting on the CH-OH group of donors, NAD or NADP as acceptor"/>
    <property type="evidence" value="ECO:0007669"/>
    <property type="project" value="UniProtKB-ARBA"/>
</dbReference>
<dbReference type="Gene3D" id="3.40.50.720">
    <property type="entry name" value="NAD(P)-binding Rossmann-like Domain"/>
    <property type="match status" value="1"/>
</dbReference>
<evidence type="ECO:0000313" key="10">
    <source>
        <dbReference type="Proteomes" id="UP000076837"/>
    </source>
</evidence>
<dbReference type="Pfam" id="PF13561">
    <property type="entry name" value="adh_short_C2"/>
    <property type="match status" value="1"/>
</dbReference>
<feature type="transmembrane region" description="Helical" evidence="8">
    <location>
        <begin position="159"/>
        <end position="176"/>
    </location>
</feature>
<comment type="caution">
    <text evidence="9">The sequence shown here is derived from an EMBL/GenBank/DDBJ whole genome shotgun (WGS) entry which is preliminary data.</text>
</comment>
<keyword evidence="3 8" id="KW-0812">Transmembrane</keyword>
<dbReference type="STRING" id="5454.A0A163JZF5"/>
<keyword evidence="6" id="KW-0560">Oxidoreductase</keyword>
<feature type="transmembrane region" description="Helical" evidence="8">
    <location>
        <begin position="24"/>
        <end position="48"/>
    </location>
</feature>
<dbReference type="FunFam" id="3.40.50.720:FF:000245">
    <property type="entry name" value="Short chain dehydrogenase, putative"/>
    <property type="match status" value="1"/>
</dbReference>
<dbReference type="GO" id="GO:0050664">
    <property type="term" value="F:oxidoreductase activity, acting on NAD(P)H, oxygen as acceptor"/>
    <property type="evidence" value="ECO:0007669"/>
    <property type="project" value="TreeGrafter"/>
</dbReference>
<evidence type="ECO:0000256" key="6">
    <source>
        <dbReference type="ARBA" id="ARBA00023002"/>
    </source>
</evidence>
<feature type="transmembrane region" description="Helical" evidence="8">
    <location>
        <begin position="92"/>
        <end position="110"/>
    </location>
</feature>
<protein>
    <submittedName>
        <fullName evidence="9">Oxidoreductase</fullName>
    </submittedName>
</protein>
<evidence type="ECO:0000256" key="1">
    <source>
        <dbReference type="ARBA" id="ARBA00004141"/>
    </source>
</evidence>
<name>A0A163JZF5_DIDRA</name>
<dbReference type="Proteomes" id="UP000076837">
    <property type="component" value="Unassembled WGS sequence"/>
</dbReference>
<keyword evidence="10" id="KW-1185">Reference proteome</keyword>
<reference evidence="9 10" key="1">
    <citation type="journal article" date="2016" name="Sci. Rep.">
        <title>Draft genome sequencing and secretome analysis of fungal phytopathogen Ascochyta rabiei provides insight into the necrotrophic effector repertoire.</title>
        <authorList>
            <person name="Verma S."/>
            <person name="Gazara R.K."/>
            <person name="Nizam S."/>
            <person name="Parween S."/>
            <person name="Chattopadhyay D."/>
            <person name="Verma P.K."/>
        </authorList>
    </citation>
    <scope>NUCLEOTIDE SEQUENCE [LARGE SCALE GENOMIC DNA]</scope>
    <source>
        <strain evidence="9 10">ArDII</strain>
    </source>
</reference>
<dbReference type="GO" id="GO:0015267">
    <property type="term" value="F:channel activity"/>
    <property type="evidence" value="ECO:0007669"/>
    <property type="project" value="InterPro"/>
</dbReference>
<accession>A0A163JZF5</accession>